<dbReference type="AlphaFoldDB" id="A0A517QLY8"/>
<dbReference type="EMBL" id="CP036267">
    <property type="protein sequence ID" value="QDT32567.1"/>
    <property type="molecule type" value="Genomic_DNA"/>
</dbReference>
<feature type="chain" id="PRO_5021969594" evidence="1">
    <location>
        <begin position="32"/>
        <end position="455"/>
    </location>
</feature>
<evidence type="ECO:0000256" key="1">
    <source>
        <dbReference type="SAM" id="SignalP"/>
    </source>
</evidence>
<organism evidence="2 3">
    <name type="scientific">Thalassoglobus polymorphus</name>
    <dbReference type="NCBI Taxonomy" id="2527994"/>
    <lineage>
        <taxon>Bacteria</taxon>
        <taxon>Pseudomonadati</taxon>
        <taxon>Planctomycetota</taxon>
        <taxon>Planctomycetia</taxon>
        <taxon>Planctomycetales</taxon>
        <taxon>Planctomycetaceae</taxon>
        <taxon>Thalassoglobus</taxon>
    </lineage>
</organism>
<proteinExistence type="predicted"/>
<dbReference type="RefSeq" id="WP_145197919.1">
    <property type="nucleotide sequence ID" value="NZ_CP036267.1"/>
</dbReference>
<name>A0A517QLY8_9PLAN</name>
<gene>
    <name evidence="2" type="ORF">Mal48_18140</name>
</gene>
<reference evidence="2 3" key="1">
    <citation type="submission" date="2019-02" db="EMBL/GenBank/DDBJ databases">
        <title>Deep-cultivation of Planctomycetes and their phenomic and genomic characterization uncovers novel biology.</title>
        <authorList>
            <person name="Wiegand S."/>
            <person name="Jogler M."/>
            <person name="Boedeker C."/>
            <person name="Pinto D."/>
            <person name="Vollmers J."/>
            <person name="Rivas-Marin E."/>
            <person name="Kohn T."/>
            <person name="Peeters S.H."/>
            <person name="Heuer A."/>
            <person name="Rast P."/>
            <person name="Oberbeckmann S."/>
            <person name="Bunk B."/>
            <person name="Jeske O."/>
            <person name="Meyerdierks A."/>
            <person name="Storesund J.E."/>
            <person name="Kallscheuer N."/>
            <person name="Luecker S."/>
            <person name="Lage O.M."/>
            <person name="Pohl T."/>
            <person name="Merkel B.J."/>
            <person name="Hornburger P."/>
            <person name="Mueller R.-W."/>
            <person name="Bruemmer F."/>
            <person name="Labrenz M."/>
            <person name="Spormann A.M."/>
            <person name="Op den Camp H."/>
            <person name="Overmann J."/>
            <person name="Amann R."/>
            <person name="Jetten M.S.M."/>
            <person name="Mascher T."/>
            <person name="Medema M.H."/>
            <person name="Devos D.P."/>
            <person name="Kaster A.-K."/>
            <person name="Ovreas L."/>
            <person name="Rohde M."/>
            <person name="Galperin M.Y."/>
            <person name="Jogler C."/>
        </authorList>
    </citation>
    <scope>NUCLEOTIDE SEQUENCE [LARGE SCALE GENOMIC DNA]</scope>
    <source>
        <strain evidence="2 3">Mal48</strain>
    </source>
</reference>
<accession>A0A517QLY8</accession>
<evidence type="ECO:0000313" key="3">
    <source>
        <dbReference type="Proteomes" id="UP000315724"/>
    </source>
</evidence>
<keyword evidence="3" id="KW-1185">Reference proteome</keyword>
<dbReference type="Proteomes" id="UP000315724">
    <property type="component" value="Chromosome"/>
</dbReference>
<dbReference type="OrthoDB" id="225378at2"/>
<feature type="signal peptide" evidence="1">
    <location>
        <begin position="1"/>
        <end position="31"/>
    </location>
</feature>
<evidence type="ECO:0000313" key="2">
    <source>
        <dbReference type="EMBL" id="QDT32567.1"/>
    </source>
</evidence>
<protein>
    <submittedName>
        <fullName evidence="2">Uncharacterized protein</fullName>
    </submittedName>
</protein>
<dbReference type="KEGG" id="tpol:Mal48_18140"/>
<sequence precursor="true">MREHWGLLCQKLFRLAGPTAACLMLSPIANAQDFEQPEGRIRVVDHQFAEPEANQNAPLIINQNQLDPNSPEAIFTPWVTQNCAPGFGMAKKPQSLDTPNMIGDFLGRTGSVNFSTTTMGSLETSQGLFDIPGSGRVPKVAENNSAIPRDRFYFTYNHFHNAYSANSTVNPNDVDMDMIPLDPVVRSDQFHQNRFTLGLEKTFLYGDMSVEFRLPLVTQVDYEVPGFTDPTSTAFSFGTNDPTGNLSMILKKVLFDWYGPRSSGVISSGFALTFPTSEGASVNLGDATFLVDDAGLHFSPYMTMLIESPAGWFIQGFVEFDYSTDKIAVEDRNAGGVGKVDIPDVVNLDVGAGWWLARYPDNHLFKGLAGIVEYHYTGQRQDFENIAFQSVGQNSTSDVIVGGFDSRRDIMNLTTGVHVVVTDHINARVAGVVPLRDAPDRQFDAEVVFQLDLVR</sequence>
<keyword evidence="1" id="KW-0732">Signal</keyword>